<keyword evidence="1 2" id="KW-0129">CBS domain</keyword>
<dbReference type="Gene3D" id="3.10.580.10">
    <property type="entry name" value="CBS-domain"/>
    <property type="match status" value="1"/>
</dbReference>
<dbReference type="Proteomes" id="UP000324479">
    <property type="component" value="Unassembled WGS sequence"/>
</dbReference>
<gene>
    <name evidence="4" type="ORF">FYK55_11125</name>
</gene>
<dbReference type="PANTHER" id="PTHR43080">
    <property type="entry name" value="CBS DOMAIN-CONTAINING PROTEIN CBSX3, MITOCHONDRIAL"/>
    <property type="match status" value="1"/>
</dbReference>
<dbReference type="InterPro" id="IPR046342">
    <property type="entry name" value="CBS_dom_sf"/>
</dbReference>
<dbReference type="InterPro" id="IPR051257">
    <property type="entry name" value="Diverse_CBS-Domain"/>
</dbReference>
<protein>
    <submittedName>
        <fullName evidence="4">CBS domain-containing protein</fullName>
    </submittedName>
</protein>
<dbReference type="AlphaFoldDB" id="A0A5M6D875"/>
<feature type="domain" description="CBS" evidence="3">
    <location>
        <begin position="106"/>
        <end position="162"/>
    </location>
</feature>
<dbReference type="EMBL" id="VWOX01000005">
    <property type="protein sequence ID" value="KAA5543731.1"/>
    <property type="molecule type" value="Genomic_DNA"/>
</dbReference>
<reference evidence="4 5" key="1">
    <citation type="submission" date="2019-08" db="EMBL/GenBank/DDBJ databases">
        <authorList>
            <person name="Dhanesh K."/>
            <person name="Kumar G."/>
            <person name="Sasikala C."/>
            <person name="Venkata Ramana C."/>
        </authorList>
    </citation>
    <scope>NUCLEOTIDE SEQUENCE [LARGE SCALE GENOMIC DNA]</scope>
    <source>
        <strain evidence="4 5">JC645</strain>
    </source>
</reference>
<dbReference type="SMART" id="SM00116">
    <property type="entry name" value="CBS"/>
    <property type="match status" value="2"/>
</dbReference>
<evidence type="ECO:0000313" key="4">
    <source>
        <dbReference type="EMBL" id="KAA5543731.1"/>
    </source>
</evidence>
<organism evidence="4 5">
    <name type="scientific">Roseiconus nitratireducens</name>
    <dbReference type="NCBI Taxonomy" id="2605748"/>
    <lineage>
        <taxon>Bacteria</taxon>
        <taxon>Pseudomonadati</taxon>
        <taxon>Planctomycetota</taxon>
        <taxon>Planctomycetia</taxon>
        <taxon>Pirellulales</taxon>
        <taxon>Pirellulaceae</taxon>
        <taxon>Roseiconus</taxon>
    </lineage>
</organism>
<evidence type="ECO:0000256" key="2">
    <source>
        <dbReference type="PROSITE-ProRule" id="PRU00703"/>
    </source>
</evidence>
<feature type="domain" description="CBS" evidence="3">
    <location>
        <begin position="41"/>
        <end position="99"/>
    </location>
</feature>
<evidence type="ECO:0000259" key="3">
    <source>
        <dbReference type="PROSITE" id="PS51371"/>
    </source>
</evidence>
<dbReference type="PANTHER" id="PTHR43080:SF2">
    <property type="entry name" value="CBS DOMAIN-CONTAINING PROTEIN"/>
    <property type="match status" value="1"/>
</dbReference>
<sequence>MNGNQSSEPVLFEDPMANYEPRVYSSDLERALGEEEVASIPSQPFVVIGPDATVRDALQVLADHKVSSLLVVEDGQLQGILTERDVLERVAERYPKVSERPVREVMTTNPTVVYETDPAAAAAAAIAVAGHRHVPVLRLDGSVAGIVGPRRMMTFIRSRDLG</sequence>
<name>A0A5M6D875_9BACT</name>
<dbReference type="SUPFAM" id="SSF54631">
    <property type="entry name" value="CBS-domain pair"/>
    <property type="match status" value="1"/>
</dbReference>
<comment type="caution">
    <text evidence="4">The sequence shown here is derived from an EMBL/GenBank/DDBJ whole genome shotgun (WGS) entry which is preliminary data.</text>
</comment>
<evidence type="ECO:0000313" key="5">
    <source>
        <dbReference type="Proteomes" id="UP000324479"/>
    </source>
</evidence>
<proteinExistence type="predicted"/>
<keyword evidence="5" id="KW-1185">Reference proteome</keyword>
<dbReference type="RefSeq" id="WP_150076483.1">
    <property type="nucleotide sequence ID" value="NZ_VWOX01000005.1"/>
</dbReference>
<dbReference type="PROSITE" id="PS51371">
    <property type="entry name" value="CBS"/>
    <property type="match status" value="2"/>
</dbReference>
<evidence type="ECO:0000256" key="1">
    <source>
        <dbReference type="ARBA" id="ARBA00023122"/>
    </source>
</evidence>
<dbReference type="InterPro" id="IPR000644">
    <property type="entry name" value="CBS_dom"/>
</dbReference>
<accession>A0A5M6D875</accession>
<dbReference type="Pfam" id="PF00571">
    <property type="entry name" value="CBS"/>
    <property type="match status" value="2"/>
</dbReference>